<evidence type="ECO:0000313" key="2">
    <source>
        <dbReference type="Proteomes" id="UP000295192"/>
    </source>
</evidence>
<dbReference type="EMBL" id="LSRL02009768">
    <property type="protein sequence ID" value="TDG38155.1"/>
    <property type="molecule type" value="Genomic_DNA"/>
</dbReference>
<feature type="non-terminal residue" evidence="1">
    <location>
        <position position="1"/>
    </location>
</feature>
<name>A0A484ARE6_DRONA</name>
<reference evidence="1 2" key="1">
    <citation type="journal article" date="2019" name="J. Hered.">
        <title>An Improved Genome Assembly for Drosophila navojoa, the Basal Species in the mojavensis Cluster.</title>
        <authorList>
            <person name="Vanderlinde T."/>
            <person name="Dupim E.G."/>
            <person name="Nazario-Yepiz N.O."/>
            <person name="Carvalho A.B."/>
        </authorList>
    </citation>
    <scope>NUCLEOTIDE SEQUENCE [LARGE SCALE GENOMIC DNA]</scope>
    <source>
        <strain evidence="1">Navoj_Jal97</strain>
        <tissue evidence="1">Whole organism</tissue>
    </source>
</reference>
<evidence type="ECO:0000313" key="1">
    <source>
        <dbReference type="EMBL" id="TDG38155.1"/>
    </source>
</evidence>
<organism evidence="1 2">
    <name type="scientific">Drosophila navojoa</name>
    <name type="common">Fruit fly</name>
    <dbReference type="NCBI Taxonomy" id="7232"/>
    <lineage>
        <taxon>Eukaryota</taxon>
        <taxon>Metazoa</taxon>
        <taxon>Ecdysozoa</taxon>
        <taxon>Arthropoda</taxon>
        <taxon>Hexapoda</taxon>
        <taxon>Insecta</taxon>
        <taxon>Pterygota</taxon>
        <taxon>Neoptera</taxon>
        <taxon>Endopterygota</taxon>
        <taxon>Diptera</taxon>
        <taxon>Brachycera</taxon>
        <taxon>Muscomorpha</taxon>
        <taxon>Ephydroidea</taxon>
        <taxon>Drosophilidae</taxon>
        <taxon>Drosophila</taxon>
    </lineage>
</organism>
<comment type="caution">
    <text evidence="1">The sequence shown here is derived from an EMBL/GenBank/DDBJ whole genome shotgun (WGS) entry which is preliminary data.</text>
</comment>
<keyword evidence="2" id="KW-1185">Reference proteome</keyword>
<protein>
    <submittedName>
        <fullName evidence="1">Uncharacterized protein</fullName>
    </submittedName>
</protein>
<accession>A0A484ARE6</accession>
<gene>
    <name evidence="1" type="ORF">AWZ03_015423</name>
</gene>
<sequence length="11" mass="1416">WMRLQQQSHSD</sequence>
<proteinExistence type="predicted"/>
<dbReference type="Proteomes" id="UP000295192">
    <property type="component" value="Unassembled WGS sequence"/>
</dbReference>